<dbReference type="SUPFAM" id="SSF109604">
    <property type="entry name" value="HD-domain/PDEase-like"/>
    <property type="match status" value="1"/>
</dbReference>
<feature type="domain" description="HD" evidence="4">
    <location>
        <begin position="377"/>
        <end position="514"/>
    </location>
</feature>
<dbReference type="InterPro" id="IPR006674">
    <property type="entry name" value="HD_domain"/>
</dbReference>
<dbReference type="Pfam" id="PF00406">
    <property type="entry name" value="ADK"/>
    <property type="match status" value="1"/>
</dbReference>
<sequence>MDTTSRASCSDAVIYNKWTHDLYQGRRRFMNIQREYIEPIGLSIRHFEDGPFLQVVAMPFQTPDETAMVSYKKSSEHWDTFTSKPVALGHIDRGFFDKYLEKCIKHFLLRYEKHPVIEQLLRQKEQLCVKATYLFGMLGLLMRGWYEDCVPAPEVLASQMDSLLEFKIATLETALLNKLQDNLSLNNTMSNSLVMLAILVLLERDLWRLMHWALYGNNAPDWKHPTRAPDLMRATLQQAQAILGLFHSVGQWPFDTSSFHRPVRYDPLDSTSLDNSLLCEAFDVKKTPEKAGEVIASLTYDNFIQSYSPTVDEQSSDLGGQYIELSSNIKNSNSYPADESSWPFASPHLNFFLILSQHHKMGLTFMDEPEELRLYLENLNKTPRRGWLKSGVPGDQCETVAQHTYRMLEIVEDSASSRPDVDLNRALHIAKFHDCAEAVTGDHIPGEMTSEQKRAEEDEAYAMFCSLDPKRGQVIRESCIEYREDSTLTARLVKDADKFQRLEQANIYRKMYPHLNFDRFQSDANLIRDPELKKKADGILKEWRSQAVKCVLVIGAPGVGKGTQCARALQSNMNMRHVSAGELLRSAKDDDKSPHHKEAERVLQGTTPASPELITALIYEAVTSRDYRVALLDGFPYDSAQWEGYKKIFPNISGVIHLVASPSVCKSRLLGRAKDSQRDDDVEVKMEKRLEGYKNRGEAIALQLKGESQNAYYEIDAERDEEDVASDFQKYLDCILLNAAPATRAIVES</sequence>
<keyword evidence="1" id="KW-0808">Transferase</keyword>
<evidence type="ECO:0000256" key="1">
    <source>
        <dbReference type="ARBA" id="ARBA00022679"/>
    </source>
</evidence>
<evidence type="ECO:0000256" key="3">
    <source>
        <dbReference type="ARBA" id="ARBA00022777"/>
    </source>
</evidence>
<dbReference type="GO" id="GO:0019205">
    <property type="term" value="F:nucleobase-containing compound kinase activity"/>
    <property type="evidence" value="ECO:0007669"/>
    <property type="project" value="InterPro"/>
</dbReference>
<keyword evidence="2" id="KW-0547">Nucleotide-binding</keyword>
<protein>
    <recommendedName>
        <fullName evidence="4">HD domain-containing protein</fullName>
    </recommendedName>
</protein>
<dbReference type="Proteomes" id="UP000253153">
    <property type="component" value="Unassembled WGS sequence"/>
</dbReference>
<gene>
    <name evidence="5" type="ORF">FIESC28_10406</name>
</gene>
<dbReference type="SUPFAM" id="SSF52540">
    <property type="entry name" value="P-loop containing nucleoside triphosphate hydrolases"/>
    <property type="match status" value="1"/>
</dbReference>
<accession>A0A366QSY1</accession>
<dbReference type="Gene3D" id="1.10.3210.10">
    <property type="entry name" value="Hypothetical protein af1432"/>
    <property type="match status" value="1"/>
</dbReference>
<dbReference type="CDD" id="cd01428">
    <property type="entry name" value="ADK"/>
    <property type="match status" value="1"/>
</dbReference>
<evidence type="ECO:0000256" key="2">
    <source>
        <dbReference type="ARBA" id="ARBA00022741"/>
    </source>
</evidence>
<dbReference type="OrthoDB" id="442176at2759"/>
<evidence type="ECO:0000313" key="6">
    <source>
        <dbReference type="Proteomes" id="UP000253153"/>
    </source>
</evidence>
<dbReference type="RefSeq" id="XP_031011402.1">
    <property type="nucleotide sequence ID" value="XM_031164538.1"/>
</dbReference>
<dbReference type="PRINTS" id="PR00094">
    <property type="entry name" value="ADENYLTKNASE"/>
</dbReference>
<comment type="caution">
    <text evidence="5">The sequence shown here is derived from an EMBL/GenBank/DDBJ whole genome shotgun (WGS) entry which is preliminary data.</text>
</comment>
<proteinExistence type="inferred from homology"/>
<evidence type="ECO:0000313" key="5">
    <source>
        <dbReference type="EMBL" id="RBR08024.1"/>
    </source>
</evidence>
<dbReference type="InterPro" id="IPR027417">
    <property type="entry name" value="P-loop_NTPase"/>
</dbReference>
<dbReference type="AlphaFoldDB" id="A0A366QSY1"/>
<reference evidence="5 6" key="1">
    <citation type="submission" date="2018-06" db="EMBL/GenBank/DDBJ databases">
        <title>Fusarium incarnatum-equiseti species complex species 28.</title>
        <authorList>
            <person name="Gardiner D.M."/>
        </authorList>
    </citation>
    <scope>NUCLEOTIDE SEQUENCE [LARGE SCALE GENOMIC DNA]</scope>
    <source>
        <strain evidence="5 6">FIESC_28</strain>
    </source>
</reference>
<dbReference type="EMBL" id="QKXC01000296">
    <property type="protein sequence ID" value="RBR08024.1"/>
    <property type="molecule type" value="Genomic_DNA"/>
</dbReference>
<dbReference type="GO" id="GO:0006139">
    <property type="term" value="P:nucleobase-containing compound metabolic process"/>
    <property type="evidence" value="ECO:0007669"/>
    <property type="project" value="InterPro"/>
</dbReference>
<dbReference type="PANTHER" id="PTHR23359">
    <property type="entry name" value="NUCLEOTIDE KINASE"/>
    <property type="match status" value="1"/>
</dbReference>
<evidence type="ECO:0000259" key="4">
    <source>
        <dbReference type="Pfam" id="PF13023"/>
    </source>
</evidence>
<dbReference type="Gene3D" id="3.40.50.300">
    <property type="entry name" value="P-loop containing nucleotide triphosphate hydrolases"/>
    <property type="match status" value="1"/>
</dbReference>
<name>A0A366QSY1_9HYPO</name>
<keyword evidence="3" id="KW-0418">Kinase</keyword>
<dbReference type="HAMAP" id="MF_00235">
    <property type="entry name" value="Adenylate_kinase_Adk"/>
    <property type="match status" value="1"/>
</dbReference>
<dbReference type="InterPro" id="IPR000850">
    <property type="entry name" value="Adenylat/UMP-CMP_kin"/>
</dbReference>
<dbReference type="GeneID" id="41999834"/>
<organism evidence="5 6">
    <name type="scientific">Fusarium coffeatum</name>
    <dbReference type="NCBI Taxonomy" id="231269"/>
    <lineage>
        <taxon>Eukaryota</taxon>
        <taxon>Fungi</taxon>
        <taxon>Dikarya</taxon>
        <taxon>Ascomycota</taxon>
        <taxon>Pezizomycotina</taxon>
        <taxon>Sordariomycetes</taxon>
        <taxon>Hypocreomycetidae</taxon>
        <taxon>Hypocreales</taxon>
        <taxon>Nectriaceae</taxon>
        <taxon>Fusarium</taxon>
        <taxon>Fusarium incarnatum-equiseti species complex</taxon>
    </lineage>
</organism>
<dbReference type="GO" id="GO:0005524">
    <property type="term" value="F:ATP binding"/>
    <property type="evidence" value="ECO:0007669"/>
    <property type="project" value="InterPro"/>
</dbReference>
<keyword evidence="6" id="KW-1185">Reference proteome</keyword>
<dbReference type="Pfam" id="PF13023">
    <property type="entry name" value="HD_3"/>
    <property type="match status" value="1"/>
</dbReference>